<dbReference type="EMBL" id="LFJN01000015">
    <property type="protein sequence ID" value="KPI39424.1"/>
    <property type="molecule type" value="Genomic_DNA"/>
</dbReference>
<dbReference type="InterPro" id="IPR050416">
    <property type="entry name" value="FAD-linked_Oxidoreductase"/>
</dbReference>
<dbReference type="InterPro" id="IPR006094">
    <property type="entry name" value="Oxid_FAD_bind_N"/>
</dbReference>
<evidence type="ECO:0000256" key="1">
    <source>
        <dbReference type="ARBA" id="ARBA00005466"/>
    </source>
</evidence>
<evidence type="ECO:0000313" key="7">
    <source>
        <dbReference type="EMBL" id="KPI39424.1"/>
    </source>
</evidence>
<feature type="chain" id="PRO_5005873116" evidence="5">
    <location>
        <begin position="20"/>
        <end position="497"/>
    </location>
</feature>
<dbReference type="InterPro" id="IPR016166">
    <property type="entry name" value="FAD-bd_PCMH"/>
</dbReference>
<dbReference type="PANTHER" id="PTHR42973:SF17">
    <property type="entry name" value="OXIDASE, PUTATIVE (AFU_ORTHOLOGUE AFUA_6G14340)-RELATED"/>
    <property type="match status" value="1"/>
</dbReference>
<dbReference type="InterPro" id="IPR006093">
    <property type="entry name" value="Oxy_OxRdtase_FAD_BS"/>
</dbReference>
<dbReference type="Gene3D" id="3.40.462.20">
    <property type="match status" value="1"/>
</dbReference>
<dbReference type="InterPro" id="IPR036318">
    <property type="entry name" value="FAD-bd_PCMH-like_sf"/>
</dbReference>
<dbReference type="Pfam" id="PF08031">
    <property type="entry name" value="BBE"/>
    <property type="match status" value="1"/>
</dbReference>
<dbReference type="GeneID" id="28737074"/>
<dbReference type="GO" id="GO:0071949">
    <property type="term" value="F:FAD binding"/>
    <property type="evidence" value="ECO:0007669"/>
    <property type="project" value="InterPro"/>
</dbReference>
<dbReference type="Proteomes" id="UP000038010">
    <property type="component" value="Unassembled WGS sequence"/>
</dbReference>
<protein>
    <submittedName>
        <fullName evidence="7">Putative FAD-linked oxido YvdP</fullName>
    </submittedName>
</protein>
<dbReference type="GO" id="GO:0016491">
    <property type="term" value="F:oxidoreductase activity"/>
    <property type="evidence" value="ECO:0007669"/>
    <property type="project" value="UniProtKB-KW"/>
</dbReference>
<dbReference type="STRING" id="1664694.A0A0N1H852"/>
<dbReference type="VEuPathDB" id="FungiDB:AB675_5014"/>
<feature type="domain" description="FAD-binding PCMH-type" evidence="6">
    <location>
        <begin position="60"/>
        <end position="232"/>
    </location>
</feature>
<dbReference type="InterPro" id="IPR016169">
    <property type="entry name" value="FAD-bd_PCMH_sub2"/>
</dbReference>
<feature type="signal peptide" evidence="5">
    <location>
        <begin position="1"/>
        <end position="19"/>
    </location>
</feature>
<dbReference type="PROSITE" id="PS00862">
    <property type="entry name" value="OX2_COVAL_FAD"/>
    <property type="match status" value="1"/>
</dbReference>
<dbReference type="SUPFAM" id="SSF56176">
    <property type="entry name" value="FAD-binding/transporter-associated domain-like"/>
    <property type="match status" value="1"/>
</dbReference>
<keyword evidence="2" id="KW-0285">Flavoprotein</keyword>
<keyword evidence="4" id="KW-0560">Oxidoreductase</keyword>
<sequence length="497" mass="53854">MHLTSLLFVAAAALPSTLAQADGNLRSCLEKAVGGEKSRVAWKTKFLFDLLDVHRYNLYYDTDPAAIVYPHDAKEVGAVVVCAAKAKVPVQARSGGHSFGNYGLGGDGGAVVVDTKHLSQLTYDEKDQTAHIGPGNGLGDVNAFLLEYDRLASHGDAPQVGVGGHYTIGGLGRVSRQYGAACDNILSAEVVLADGSIITASPTQNTDMFFAIRGAGASFGIVTDFHIRTHPAPGSAIAFTYNVTLGNAEAQADAFKAWQALVSNPKLPRELSTQFIALPLGISVITGFYYGSEKDFSALKLDTQLFGIDDAEISVRVVDKAVAVAHDFSELGLKLFGDVPAHFYSKSLSFNKDTLMSDDAIDAMFKYLGDINLSTLTTPWFVIFDLEGGAINDVAQNSSAYAFRDAIFFLQSYAVDLLGLFPDQTRKFLDGLNEVVLEHAGDKDKKFGSYPGYVDPYLGDNARELYWRGNYERLREIKKVRDPDQVFRNPQSVEPAN</sequence>
<evidence type="ECO:0000313" key="8">
    <source>
        <dbReference type="Proteomes" id="UP000038010"/>
    </source>
</evidence>
<evidence type="ECO:0000259" key="6">
    <source>
        <dbReference type="PROSITE" id="PS51387"/>
    </source>
</evidence>
<dbReference type="OrthoDB" id="2151789at2759"/>
<comment type="similarity">
    <text evidence="1">Belongs to the oxygen-dependent FAD-linked oxidoreductase family.</text>
</comment>
<keyword evidence="8" id="KW-1185">Reference proteome</keyword>
<name>A0A0N1H852_9EURO</name>
<evidence type="ECO:0000256" key="5">
    <source>
        <dbReference type="SAM" id="SignalP"/>
    </source>
</evidence>
<evidence type="ECO:0000256" key="4">
    <source>
        <dbReference type="ARBA" id="ARBA00023002"/>
    </source>
</evidence>
<evidence type="ECO:0000256" key="3">
    <source>
        <dbReference type="ARBA" id="ARBA00022827"/>
    </source>
</evidence>
<dbReference type="PROSITE" id="PS51387">
    <property type="entry name" value="FAD_PCMH"/>
    <property type="match status" value="1"/>
</dbReference>
<dbReference type="RefSeq" id="XP_017999387.1">
    <property type="nucleotide sequence ID" value="XM_018145194.1"/>
</dbReference>
<gene>
    <name evidence="7" type="ORF">AB675_5014</name>
</gene>
<dbReference type="Gene3D" id="3.30.465.10">
    <property type="match status" value="1"/>
</dbReference>
<keyword evidence="5" id="KW-0732">Signal</keyword>
<reference evidence="7 8" key="1">
    <citation type="submission" date="2015-06" db="EMBL/GenBank/DDBJ databases">
        <title>Draft genome of the ant-associated black yeast Phialophora attae CBS 131958.</title>
        <authorList>
            <person name="Moreno L.F."/>
            <person name="Stielow B.J."/>
            <person name="de Hoog S."/>
            <person name="Vicente V.A."/>
            <person name="Weiss V.A."/>
            <person name="de Vries M."/>
            <person name="Cruz L.M."/>
            <person name="Souza E.M."/>
        </authorList>
    </citation>
    <scope>NUCLEOTIDE SEQUENCE [LARGE SCALE GENOMIC DNA]</scope>
    <source>
        <strain evidence="7 8">CBS 131958</strain>
    </source>
</reference>
<dbReference type="AlphaFoldDB" id="A0A0N1H852"/>
<proteinExistence type="inferred from homology"/>
<keyword evidence="3" id="KW-0274">FAD</keyword>
<dbReference type="PANTHER" id="PTHR42973">
    <property type="entry name" value="BINDING OXIDOREDUCTASE, PUTATIVE (AFU_ORTHOLOGUE AFUA_1G17690)-RELATED"/>
    <property type="match status" value="1"/>
</dbReference>
<dbReference type="Pfam" id="PF01565">
    <property type="entry name" value="FAD_binding_4"/>
    <property type="match status" value="1"/>
</dbReference>
<organism evidence="7 8">
    <name type="scientific">Cyphellophora attinorum</name>
    <dbReference type="NCBI Taxonomy" id="1664694"/>
    <lineage>
        <taxon>Eukaryota</taxon>
        <taxon>Fungi</taxon>
        <taxon>Dikarya</taxon>
        <taxon>Ascomycota</taxon>
        <taxon>Pezizomycotina</taxon>
        <taxon>Eurotiomycetes</taxon>
        <taxon>Chaetothyriomycetidae</taxon>
        <taxon>Chaetothyriales</taxon>
        <taxon>Cyphellophoraceae</taxon>
        <taxon>Cyphellophora</taxon>
    </lineage>
</organism>
<comment type="caution">
    <text evidence="7">The sequence shown here is derived from an EMBL/GenBank/DDBJ whole genome shotgun (WGS) entry which is preliminary data.</text>
</comment>
<dbReference type="InterPro" id="IPR012951">
    <property type="entry name" value="BBE"/>
</dbReference>
<evidence type="ECO:0000256" key="2">
    <source>
        <dbReference type="ARBA" id="ARBA00022630"/>
    </source>
</evidence>
<accession>A0A0N1H852</accession>